<dbReference type="KEGG" id="pda:103700927"/>
<dbReference type="PANTHER" id="PTHR47292">
    <property type="entry name" value="TRANSCRIPTION ELONGATION FACTOR (TFIIS) FAMILY PROTEIN-RELATED"/>
    <property type="match status" value="1"/>
</dbReference>
<dbReference type="RefSeq" id="XP_038976313.1">
    <property type="nucleotide sequence ID" value="XM_039120385.1"/>
</dbReference>
<dbReference type="PROSITE" id="PS51319">
    <property type="entry name" value="TFIIS_N"/>
    <property type="match status" value="1"/>
</dbReference>
<dbReference type="InterPro" id="IPR017923">
    <property type="entry name" value="TFIIS_N"/>
</dbReference>
<dbReference type="AlphaFoldDB" id="A0A8B7BLI9"/>
<dbReference type="SUPFAM" id="SSF47676">
    <property type="entry name" value="Conserved domain common to transcription factors TFIIS, elongin A, CRSP70"/>
    <property type="match status" value="1"/>
</dbReference>
<proteinExistence type="predicted"/>
<dbReference type="InterPro" id="IPR035441">
    <property type="entry name" value="TFIIS/LEDGF_dom_sf"/>
</dbReference>
<keyword evidence="1" id="KW-0539">Nucleus</keyword>
<evidence type="ECO:0000313" key="4">
    <source>
        <dbReference type="Proteomes" id="UP000228380"/>
    </source>
</evidence>
<feature type="region of interest" description="Disordered" evidence="2">
    <location>
        <begin position="417"/>
        <end position="448"/>
    </location>
</feature>
<comment type="subcellular location">
    <subcellularLocation>
        <location evidence="1">Nucleus</location>
    </subcellularLocation>
</comment>
<evidence type="ECO:0000313" key="5">
    <source>
        <dbReference type="RefSeq" id="XP_008781048.2"/>
    </source>
</evidence>
<dbReference type="Gene3D" id="1.20.930.10">
    <property type="entry name" value="Conserved domain common to transcription factors TFIIS, elongin A, CRSP70"/>
    <property type="match status" value="1"/>
</dbReference>
<feature type="compositionally biased region" description="Low complexity" evidence="2">
    <location>
        <begin position="667"/>
        <end position="678"/>
    </location>
</feature>
<accession>A0A8B7BLI9</accession>
<reference evidence="5 6" key="1">
    <citation type="submission" date="2025-04" db="UniProtKB">
        <authorList>
            <consortium name="RefSeq"/>
        </authorList>
    </citation>
    <scope>IDENTIFICATION</scope>
    <source>
        <tissue evidence="5 6">Young leaves</tissue>
    </source>
</reference>
<feature type="region of interest" description="Disordered" evidence="2">
    <location>
        <begin position="517"/>
        <end position="573"/>
    </location>
</feature>
<feature type="domain" description="TFIIS N-terminal" evidence="3">
    <location>
        <begin position="73"/>
        <end position="153"/>
    </location>
</feature>
<dbReference type="Pfam" id="PF08711">
    <property type="entry name" value="Med26"/>
    <property type="match status" value="1"/>
</dbReference>
<dbReference type="Proteomes" id="UP000228380">
    <property type="component" value="Unplaced"/>
</dbReference>
<name>A0A8B7BLI9_PHODC</name>
<dbReference type="PANTHER" id="PTHR47292:SF1">
    <property type="entry name" value="TRANSCRIPTION ELONGATION FACTOR (TFIIS) FAMILY PROTEIN"/>
    <property type="match status" value="1"/>
</dbReference>
<sequence>MTLEDFFTLTEMKNGLSTLARVEELISVMERQKDCVTNNAGDTARQWSTVTGTLAATENKDCLKHFVELNGLFFLNHWLQEALKCSNDVSSSTMEEVINSILGSLERLPHDKEKSTAYGIWVTVEQLLGQNNPSIKERVKNLLDKWNNRRVDDVSNQDMENGGTCQDNQHKPSADANTVDVVHSLQPVDISSHNVLPQEGNCTVGFAGTESRHPNSTKCSDSPQLDTINDVTISAPNQTMPTESPNSANANANEEEINSLGSSHVSNSFQENFAITEESSVTVVEMASARLCRSTGGGGNDADKDSEASELNDVDGAKEMELEVEVNITEGGLCKASQKESCNASSSSGVSVSVPAQMKSTVSCDFDSRESKSCMSKNSEPQPMIKGADCGLPKYLSTTKELNCVARVAKGSQDLPSSACNQSKIDGPENSIQRKEDVGSDSSIKGHCSEGKLKVSEGVNLGILSSSSKTVSMKVTDKMDRSEMELDCREIDALEVARQVALEVEREVVDYREPFCSSSPDIDSGGRVETCSPDLAEGKLDQPVMEELNGNKSPTGKDLSDIASSPKDDNPRIPVQSGIDTERHEQVFKPELTSVAREKERKLDKNVWDFDLNEDVCNEDDHSTNSMHNNQVNLSAPKAIVAASKGAPEFSISPLRFEGELGWKGSAARSAFRPASPRKTPDAEKTNLGPQNKTNFLEIDLNVAESEDNVADEQTSVRQIPCSLGFPSGESSMEVSSRRAERLKLDLNRLGDEDTSPHPSSFWKLHRQNGDQCLSTASSSSRHPSMRDFDLNDHPSLFDIGGSHNLNKSSSKASGMSGSSELDDPVVAIMGSRVAVEKKDYGNQTRQSYLGNGPSLEPAVSARQVQPYAHMWPPAYVYNGHATGLAMPYPPAQYGPGSIPYMVDSRGAPVVPQILGSAGLSGARTAVPPFLMSVASAPVSVNRIGSLPSGLDLNSGMTFMDSGNREPGDFRQVMHGHNGLMEEQTWTASQLASSQTTLKRKDPDSGWDPRSLCYKQVTSWP</sequence>
<feature type="region of interest" description="Disordered" evidence="2">
    <location>
        <begin position="667"/>
        <end position="694"/>
    </location>
</feature>
<evidence type="ECO:0000313" key="6">
    <source>
        <dbReference type="RefSeq" id="XP_038976313.1"/>
    </source>
</evidence>
<dbReference type="GO" id="GO:0005634">
    <property type="term" value="C:nucleus"/>
    <property type="evidence" value="ECO:0007669"/>
    <property type="project" value="UniProtKB-SubCell"/>
</dbReference>
<gene>
    <name evidence="5 6" type="primary">LOC103700927</name>
</gene>
<dbReference type="RefSeq" id="XP_008781048.2">
    <property type="nucleotide sequence ID" value="XM_008782826.4"/>
</dbReference>
<protein>
    <submittedName>
        <fullName evidence="5 6">Uncharacterized protein LOC103700927</fullName>
    </submittedName>
</protein>
<evidence type="ECO:0000256" key="2">
    <source>
        <dbReference type="SAM" id="MobiDB-lite"/>
    </source>
</evidence>
<feature type="compositionally biased region" description="Low complexity" evidence="2">
    <location>
        <begin position="808"/>
        <end position="820"/>
    </location>
</feature>
<feature type="region of interest" description="Disordered" evidence="2">
    <location>
        <begin position="801"/>
        <end position="820"/>
    </location>
</feature>
<keyword evidence="4" id="KW-1185">Reference proteome</keyword>
<evidence type="ECO:0000256" key="1">
    <source>
        <dbReference type="PROSITE-ProRule" id="PRU00649"/>
    </source>
</evidence>
<dbReference type="GeneID" id="103700927"/>
<evidence type="ECO:0000259" key="3">
    <source>
        <dbReference type="PROSITE" id="PS51319"/>
    </source>
</evidence>
<organism evidence="4 5">
    <name type="scientific">Phoenix dactylifera</name>
    <name type="common">Date palm</name>
    <dbReference type="NCBI Taxonomy" id="42345"/>
    <lineage>
        <taxon>Eukaryota</taxon>
        <taxon>Viridiplantae</taxon>
        <taxon>Streptophyta</taxon>
        <taxon>Embryophyta</taxon>
        <taxon>Tracheophyta</taxon>
        <taxon>Spermatophyta</taxon>
        <taxon>Magnoliopsida</taxon>
        <taxon>Liliopsida</taxon>
        <taxon>Arecaceae</taxon>
        <taxon>Coryphoideae</taxon>
        <taxon>Phoeniceae</taxon>
        <taxon>Phoenix</taxon>
    </lineage>
</organism>
<feature type="region of interest" description="Disordered" evidence="2">
    <location>
        <begin position="293"/>
        <end position="317"/>
    </location>
</feature>
<dbReference type="OrthoDB" id="1595674at2759"/>